<reference evidence="2 3" key="1">
    <citation type="submission" date="2017-03" db="EMBL/GenBank/DDBJ databases">
        <authorList>
            <person name="Afonso C.L."/>
            <person name="Miller P.J."/>
            <person name="Scott M.A."/>
            <person name="Spackman E."/>
            <person name="Goraichik I."/>
            <person name="Dimitrov K.M."/>
            <person name="Suarez D.L."/>
            <person name="Swayne D.E."/>
        </authorList>
    </citation>
    <scope>NUCLEOTIDE SEQUENCE [LARGE SCALE GENOMIC DNA]</scope>
    <source>
        <strain evidence="2 3">CECT 7745</strain>
    </source>
</reference>
<dbReference type="Proteomes" id="UP000193224">
    <property type="component" value="Unassembled WGS sequence"/>
</dbReference>
<name>A0A1X7BP61_9RHOB</name>
<keyword evidence="1" id="KW-1133">Transmembrane helix</keyword>
<dbReference type="Pfam" id="PF18910">
    <property type="entry name" value="DUF5665"/>
    <property type="match status" value="1"/>
</dbReference>
<proteinExistence type="predicted"/>
<dbReference type="InterPro" id="IPR043723">
    <property type="entry name" value="DUF5665"/>
</dbReference>
<evidence type="ECO:0000313" key="3">
    <source>
        <dbReference type="Proteomes" id="UP000193224"/>
    </source>
</evidence>
<sequence length="103" mass="11942">MKLKENSQGSEMLTHNQAAMLAKLTTELHVMNRHRFIRMHNSLWRLLTFNFMRGLAFGLGSVMGATVLLSILGYWLAQFEWLPLVGDWLGELRREIDPSRPDE</sequence>
<gene>
    <name evidence="2" type="ORF">ROA7745_01216</name>
</gene>
<dbReference type="AlphaFoldDB" id="A0A1X7BP61"/>
<keyword evidence="1" id="KW-0812">Transmembrane</keyword>
<evidence type="ECO:0000256" key="1">
    <source>
        <dbReference type="SAM" id="Phobius"/>
    </source>
</evidence>
<dbReference type="EMBL" id="FWXB01000003">
    <property type="protein sequence ID" value="SMC11403.1"/>
    <property type="molecule type" value="Genomic_DNA"/>
</dbReference>
<keyword evidence="3" id="KW-1185">Reference proteome</keyword>
<evidence type="ECO:0000313" key="2">
    <source>
        <dbReference type="EMBL" id="SMC11403.1"/>
    </source>
</evidence>
<feature type="transmembrane region" description="Helical" evidence="1">
    <location>
        <begin position="55"/>
        <end position="77"/>
    </location>
</feature>
<protein>
    <submittedName>
        <fullName evidence="2">Uncharacterized protein</fullName>
    </submittedName>
</protein>
<dbReference type="RefSeq" id="WP_223412898.1">
    <property type="nucleotide sequence ID" value="NZ_FWXB01000003.1"/>
</dbReference>
<organism evidence="2 3">
    <name type="scientific">Roseovarius aestuarii</name>
    <dbReference type="NCBI Taxonomy" id="475083"/>
    <lineage>
        <taxon>Bacteria</taxon>
        <taxon>Pseudomonadati</taxon>
        <taxon>Pseudomonadota</taxon>
        <taxon>Alphaproteobacteria</taxon>
        <taxon>Rhodobacterales</taxon>
        <taxon>Roseobacteraceae</taxon>
        <taxon>Roseovarius</taxon>
    </lineage>
</organism>
<accession>A0A1X7BP61</accession>
<keyword evidence="1" id="KW-0472">Membrane</keyword>